<protein>
    <submittedName>
        <fullName evidence="20">Unnamed protein product</fullName>
    </submittedName>
</protein>
<keyword evidence="3" id="KW-0645">Protease</keyword>
<feature type="region of interest" description="Disordered" evidence="17">
    <location>
        <begin position="995"/>
        <end position="1038"/>
    </location>
</feature>
<gene>
    <name evidence="20" type="ORF">Pfra01_000644600</name>
</gene>
<dbReference type="Proteomes" id="UP001165121">
    <property type="component" value="Unassembled WGS sequence"/>
</dbReference>
<dbReference type="PROSITE" id="PS50158">
    <property type="entry name" value="ZF_CCHC"/>
    <property type="match status" value="2"/>
</dbReference>
<dbReference type="PANTHER" id="PTHR42648:SF11">
    <property type="entry name" value="TRANSPOSON TY4-P GAG-POL POLYPROTEIN"/>
    <property type="match status" value="1"/>
</dbReference>
<evidence type="ECO:0000313" key="21">
    <source>
        <dbReference type="Proteomes" id="UP001165121"/>
    </source>
</evidence>
<dbReference type="GO" id="GO:0008233">
    <property type="term" value="F:peptidase activity"/>
    <property type="evidence" value="ECO:0007669"/>
    <property type="project" value="UniProtKB-KW"/>
</dbReference>
<dbReference type="Gene3D" id="4.10.60.10">
    <property type="entry name" value="Zinc finger, CCHC-type"/>
    <property type="match status" value="2"/>
</dbReference>
<dbReference type="Pfam" id="PF14223">
    <property type="entry name" value="Retrotran_gag_2"/>
    <property type="match status" value="1"/>
</dbReference>
<dbReference type="GO" id="GO:0008270">
    <property type="term" value="F:zinc ion binding"/>
    <property type="evidence" value="ECO:0007669"/>
    <property type="project" value="UniProtKB-KW"/>
</dbReference>
<dbReference type="PROSITE" id="PS50994">
    <property type="entry name" value="INTEGRASE"/>
    <property type="match status" value="1"/>
</dbReference>
<evidence type="ECO:0000256" key="8">
    <source>
        <dbReference type="ARBA" id="ARBA00022801"/>
    </source>
</evidence>
<dbReference type="SUPFAM" id="SSF53098">
    <property type="entry name" value="Ribonuclease H-like"/>
    <property type="match status" value="1"/>
</dbReference>
<keyword evidence="2" id="KW-1188">Viral release from host cell</keyword>
<dbReference type="InterPro" id="IPR036397">
    <property type="entry name" value="RNaseH_sf"/>
</dbReference>
<proteinExistence type="predicted"/>
<keyword evidence="13" id="KW-0239">DNA-directed DNA polymerase</keyword>
<dbReference type="InterPro" id="IPR036875">
    <property type="entry name" value="Znf_CCHC_sf"/>
</dbReference>
<dbReference type="InterPro" id="IPR012337">
    <property type="entry name" value="RNaseH-like_sf"/>
</dbReference>
<dbReference type="OrthoDB" id="118349at2759"/>
<evidence type="ECO:0000256" key="6">
    <source>
        <dbReference type="ARBA" id="ARBA00022741"/>
    </source>
</evidence>
<evidence type="ECO:0000256" key="9">
    <source>
        <dbReference type="ARBA" id="ARBA00022840"/>
    </source>
</evidence>
<evidence type="ECO:0000313" key="20">
    <source>
        <dbReference type="EMBL" id="GMF29764.1"/>
    </source>
</evidence>
<keyword evidence="13" id="KW-0808">Transferase</keyword>
<dbReference type="InterPro" id="IPR001878">
    <property type="entry name" value="Znf_CCHC"/>
</dbReference>
<evidence type="ECO:0000256" key="14">
    <source>
        <dbReference type="ARBA" id="ARBA00023113"/>
    </source>
</evidence>
<keyword evidence="16" id="KW-0863">Zinc-finger</keyword>
<comment type="caution">
    <text evidence="20">The sequence shown here is derived from an EMBL/GenBank/DDBJ whole genome shotgun (WGS) entry which is preliminary data.</text>
</comment>
<feature type="domain" description="CCHC-type" evidence="18">
    <location>
        <begin position="172"/>
        <end position="188"/>
    </location>
</feature>
<keyword evidence="15" id="KW-0233">DNA recombination</keyword>
<evidence type="ECO:0000256" key="2">
    <source>
        <dbReference type="ARBA" id="ARBA00022612"/>
    </source>
</evidence>
<evidence type="ECO:0000256" key="7">
    <source>
        <dbReference type="ARBA" id="ARBA00022759"/>
    </source>
</evidence>
<dbReference type="GO" id="GO:0004519">
    <property type="term" value="F:endonuclease activity"/>
    <property type="evidence" value="ECO:0007669"/>
    <property type="project" value="UniProtKB-KW"/>
</dbReference>
<feature type="compositionally biased region" description="Polar residues" evidence="17">
    <location>
        <begin position="1007"/>
        <end position="1016"/>
    </location>
</feature>
<evidence type="ECO:0000256" key="11">
    <source>
        <dbReference type="ARBA" id="ARBA00022908"/>
    </source>
</evidence>
<dbReference type="EMBL" id="BSXT01000546">
    <property type="protein sequence ID" value="GMF29764.1"/>
    <property type="molecule type" value="Genomic_DNA"/>
</dbReference>
<evidence type="ECO:0000256" key="4">
    <source>
        <dbReference type="ARBA" id="ARBA00022722"/>
    </source>
</evidence>
<keyword evidence="4" id="KW-0540">Nuclease</keyword>
<dbReference type="GO" id="GO:0015074">
    <property type="term" value="P:DNA integration"/>
    <property type="evidence" value="ECO:0007669"/>
    <property type="project" value="UniProtKB-KW"/>
</dbReference>
<evidence type="ECO:0000256" key="15">
    <source>
        <dbReference type="ARBA" id="ARBA00023172"/>
    </source>
</evidence>
<feature type="domain" description="CCHC-type" evidence="18">
    <location>
        <begin position="412"/>
        <end position="426"/>
    </location>
</feature>
<dbReference type="GO" id="GO:0003964">
    <property type="term" value="F:RNA-directed DNA polymerase activity"/>
    <property type="evidence" value="ECO:0007669"/>
    <property type="project" value="UniProtKB-KW"/>
</dbReference>
<dbReference type="InterPro" id="IPR025724">
    <property type="entry name" value="GAG-pre-integrase_dom"/>
</dbReference>
<feature type="domain" description="Integrase catalytic" evidence="19">
    <location>
        <begin position="752"/>
        <end position="871"/>
    </location>
</feature>
<evidence type="ECO:0000259" key="18">
    <source>
        <dbReference type="PROSITE" id="PS50158"/>
    </source>
</evidence>
<keyword evidence="8" id="KW-0378">Hydrolase</keyword>
<dbReference type="InterPro" id="IPR054722">
    <property type="entry name" value="PolX-like_BBD"/>
</dbReference>
<dbReference type="Pfam" id="PF22936">
    <property type="entry name" value="Pol_BBD"/>
    <property type="match status" value="2"/>
</dbReference>
<keyword evidence="5" id="KW-0479">Metal-binding</keyword>
<keyword evidence="16" id="KW-0862">Zinc</keyword>
<dbReference type="GO" id="GO:0005524">
    <property type="term" value="F:ATP binding"/>
    <property type="evidence" value="ECO:0007669"/>
    <property type="project" value="UniProtKB-KW"/>
</dbReference>
<feature type="compositionally biased region" description="Gly residues" evidence="17">
    <location>
        <begin position="152"/>
        <end position="166"/>
    </location>
</feature>
<keyword evidence="10" id="KW-0460">Magnesium</keyword>
<dbReference type="GO" id="GO:0003887">
    <property type="term" value="F:DNA-directed DNA polymerase activity"/>
    <property type="evidence" value="ECO:0007669"/>
    <property type="project" value="UniProtKB-KW"/>
</dbReference>
<dbReference type="GO" id="GO:0006508">
    <property type="term" value="P:proteolysis"/>
    <property type="evidence" value="ECO:0007669"/>
    <property type="project" value="UniProtKB-KW"/>
</dbReference>
<dbReference type="SUPFAM" id="SSF57756">
    <property type="entry name" value="Retrovirus zinc finger-like domains"/>
    <property type="match status" value="2"/>
</dbReference>
<keyword evidence="7" id="KW-0255">Endonuclease</keyword>
<keyword evidence="12" id="KW-0695">RNA-directed DNA polymerase</keyword>
<dbReference type="GO" id="GO:0003676">
    <property type="term" value="F:nucleic acid binding"/>
    <property type="evidence" value="ECO:0007669"/>
    <property type="project" value="InterPro"/>
</dbReference>
<sequence>MTTKKAEVLLGSGNYFHWEYNMRTTLARKGLLAHVEAVKAENEITEAWLVKDAKALGIIAQGVEIPHQTKIRSATRAMQAWNTLREYYNRTTLHNRVAMTKRLLEFKMEDGSSMAKHLDAFDEVLLKEHERLQKKETTERAFKANAGRFKGGRGNGRKGNGPRKNGGGFKGKCFTCNQVGHVKRDCPERNGGSAGDAVFAVSEERLAGWLIDSGATSHMMPHRGGLFNFECIDAGMEVTIADGKKLRVAGTGIKLTGLDGKRIRMVELLEQTFGVGDAGGIIELRRKWDRIINANWSDLGTLFAQLKQLRNDMNRKMMGLVGKEIVTEHWLCMEVLAQLPSEFWGSTISMTAEWFTIENVKISLRRVFGDRSKKEINMLTEKKRPVMINVAKRFTGKKRSQVDATSAEPGNCFYCFEDGHRKKDCPTMAKDRDPNRPGGALFRSNIRTAPGAKKKRVMAVKKGAIPKKKTTNGSEMTTAEAHVYDQQLAKAIEDADEFAFDENVPVSEGEETGDKVFNPMDIEAEVRKHYGRYLSKLKEFEVTDDLWVVDTGAGHAVSPSRHWFSSLGRGQPHTFEYGNRGTSLSTLQGTVRFSILKPNGYYSNISIKNVAFDKECSSNLFSAYYLATQGYWHIQDKSGQYLYFLDRNNRFVFAAVAIDEVYYLPSKRMGNSTKVLSAKSINTKFIHNAMKEWHLRLGHVGKDRLMSILSSAVIDGAPRLERKDLAKIAFFCRTCALAKSRRMSYRNMIGDKATEPLHTLHMDSLGTVKPLGLYGSAGSKYALAIVDDATAYKWYFVMKSLKEVGAKLTALITQLEKQLPYTVKRIRTDGGSEFLNTVVIKYCTKKGLIFQQSNVESQEENGSAERAHQTVTVPTARLKGKTPYEALYGKKPSGLSLRIWGSTCYAHIPKSKRANQKLSERAVECKLLGLSDNYKGYRLLDIKRNKYLTARDVRFAVTSTAGPIAKSFPSGAVEVSQETINEVCGLGKRKRDVVAQAPAKNSRKENSPLSSMSTETVGDGCANEGVTPIPRPRRKRTTNSRLKDYVVAINTVTRSIKLIPIPRSLKEARRGPHAKQWEEALLVEYRALVKNGTWELVPLPKRPNGTRVSLGL</sequence>
<evidence type="ECO:0000256" key="13">
    <source>
        <dbReference type="ARBA" id="ARBA00022932"/>
    </source>
</evidence>
<evidence type="ECO:0000256" key="1">
    <source>
        <dbReference type="ARBA" id="ARBA00002180"/>
    </source>
</evidence>
<keyword evidence="6" id="KW-0547">Nucleotide-binding</keyword>
<keyword evidence="11" id="KW-0229">DNA integration</keyword>
<keyword evidence="14" id="KW-0917">Virion maturation</keyword>
<reference evidence="20" key="1">
    <citation type="submission" date="2023-04" db="EMBL/GenBank/DDBJ databases">
        <title>Phytophthora fragariaefolia NBRC 109709.</title>
        <authorList>
            <person name="Ichikawa N."/>
            <person name="Sato H."/>
            <person name="Tonouchi N."/>
        </authorList>
    </citation>
    <scope>NUCLEOTIDE SEQUENCE</scope>
    <source>
        <strain evidence="20">NBRC 109709</strain>
    </source>
</reference>
<evidence type="ECO:0000256" key="5">
    <source>
        <dbReference type="ARBA" id="ARBA00022723"/>
    </source>
</evidence>
<name>A0A9W6UCU4_9STRA</name>
<dbReference type="GO" id="GO:0006310">
    <property type="term" value="P:DNA recombination"/>
    <property type="evidence" value="ECO:0007669"/>
    <property type="project" value="UniProtKB-KW"/>
</dbReference>
<evidence type="ECO:0000259" key="19">
    <source>
        <dbReference type="PROSITE" id="PS50994"/>
    </source>
</evidence>
<evidence type="ECO:0000256" key="17">
    <source>
        <dbReference type="SAM" id="MobiDB-lite"/>
    </source>
</evidence>
<keyword evidence="21" id="KW-1185">Reference proteome</keyword>
<dbReference type="Pfam" id="PF13976">
    <property type="entry name" value="gag_pre-integrs"/>
    <property type="match status" value="1"/>
</dbReference>
<dbReference type="PANTHER" id="PTHR42648">
    <property type="entry name" value="TRANSPOSASE, PUTATIVE-RELATED"/>
    <property type="match status" value="1"/>
</dbReference>
<feature type="region of interest" description="Disordered" evidence="17">
    <location>
        <begin position="147"/>
        <end position="166"/>
    </location>
</feature>
<dbReference type="Pfam" id="PF25597">
    <property type="entry name" value="SH3_retrovirus"/>
    <property type="match status" value="1"/>
</dbReference>
<evidence type="ECO:0000256" key="3">
    <source>
        <dbReference type="ARBA" id="ARBA00022670"/>
    </source>
</evidence>
<keyword evidence="13" id="KW-0548">Nucleotidyltransferase</keyword>
<dbReference type="InterPro" id="IPR039537">
    <property type="entry name" value="Retrotran_Ty1/copia-like"/>
</dbReference>
<comment type="function">
    <text evidence="1">The aspartyl protease (PR) mediates the proteolytic cleavages of the Gag and Gag-Pol polyproteins after assembly of the VLP.</text>
</comment>
<evidence type="ECO:0000256" key="16">
    <source>
        <dbReference type="PROSITE-ProRule" id="PRU00047"/>
    </source>
</evidence>
<keyword evidence="9" id="KW-0067">ATP-binding</keyword>
<dbReference type="InterPro" id="IPR057670">
    <property type="entry name" value="SH3_retrovirus"/>
</dbReference>
<organism evidence="20 21">
    <name type="scientific">Phytophthora fragariaefolia</name>
    <dbReference type="NCBI Taxonomy" id="1490495"/>
    <lineage>
        <taxon>Eukaryota</taxon>
        <taxon>Sar</taxon>
        <taxon>Stramenopiles</taxon>
        <taxon>Oomycota</taxon>
        <taxon>Peronosporomycetes</taxon>
        <taxon>Peronosporales</taxon>
        <taxon>Peronosporaceae</taxon>
        <taxon>Phytophthora</taxon>
    </lineage>
</organism>
<evidence type="ECO:0000256" key="10">
    <source>
        <dbReference type="ARBA" id="ARBA00022842"/>
    </source>
</evidence>
<dbReference type="InterPro" id="IPR001584">
    <property type="entry name" value="Integrase_cat-core"/>
</dbReference>
<accession>A0A9W6UCU4</accession>
<evidence type="ECO:0000256" key="12">
    <source>
        <dbReference type="ARBA" id="ARBA00022918"/>
    </source>
</evidence>
<dbReference type="AlphaFoldDB" id="A0A9W6UCU4"/>
<dbReference type="Gene3D" id="3.30.420.10">
    <property type="entry name" value="Ribonuclease H-like superfamily/Ribonuclease H"/>
    <property type="match status" value="1"/>
</dbReference>
<dbReference type="SMART" id="SM00343">
    <property type="entry name" value="ZnF_C2HC"/>
    <property type="match status" value="2"/>
</dbReference>
<dbReference type="Pfam" id="PF00098">
    <property type="entry name" value="zf-CCHC"/>
    <property type="match status" value="1"/>
</dbReference>